<proteinExistence type="predicted"/>
<gene>
    <name evidence="1" type="ORF">MESINF_1177</name>
</gene>
<organism evidence="1 2">
    <name type="scientific">Mesotoga infera</name>
    <dbReference type="NCBI Taxonomy" id="1236046"/>
    <lineage>
        <taxon>Bacteria</taxon>
        <taxon>Thermotogati</taxon>
        <taxon>Thermotogota</taxon>
        <taxon>Thermotogae</taxon>
        <taxon>Kosmotogales</taxon>
        <taxon>Kosmotogaceae</taxon>
        <taxon>Mesotoga</taxon>
    </lineage>
</organism>
<evidence type="ECO:0008006" key="3">
    <source>
        <dbReference type="Google" id="ProtNLM"/>
    </source>
</evidence>
<dbReference type="InterPro" id="IPR012675">
    <property type="entry name" value="Beta-grasp_dom_sf"/>
</dbReference>
<evidence type="ECO:0000313" key="1">
    <source>
        <dbReference type="EMBL" id="SSC12621.1"/>
    </source>
</evidence>
<dbReference type="RefSeq" id="WP_169698909.1">
    <property type="nucleotide sequence ID" value="NZ_LS974202.1"/>
</dbReference>
<keyword evidence="2" id="KW-1185">Reference proteome</keyword>
<dbReference type="Proteomes" id="UP000250796">
    <property type="component" value="Chromosome MESINF"/>
</dbReference>
<dbReference type="Gene3D" id="3.10.20.30">
    <property type="match status" value="1"/>
</dbReference>
<name>A0A7Z7LEL9_9BACT</name>
<dbReference type="AlphaFoldDB" id="A0A7Z7LEL9"/>
<reference evidence="1 2" key="1">
    <citation type="submission" date="2017-01" db="EMBL/GenBank/DDBJ databases">
        <authorList>
            <person name="Erauso G."/>
        </authorList>
    </citation>
    <scope>NUCLEOTIDE SEQUENCE [LARGE SCALE GENOMIC DNA]</scope>
    <source>
        <strain evidence="1">MESINF1</strain>
    </source>
</reference>
<protein>
    <recommendedName>
        <fullName evidence="3">Thiamine biosynthesis protein ThiS</fullName>
    </recommendedName>
</protein>
<dbReference type="SUPFAM" id="SSF54285">
    <property type="entry name" value="MoaD/ThiS"/>
    <property type="match status" value="1"/>
</dbReference>
<sequence>MEVVYGQKRWSFDRAMPLEKLVEETGLRREAVLVMADGRLIREGETIPVGSKVLIISAANGG</sequence>
<dbReference type="InterPro" id="IPR016155">
    <property type="entry name" value="Mopterin_synth/thiamin_S_b"/>
</dbReference>
<dbReference type="KEGG" id="minf:MESINF_1177"/>
<dbReference type="EMBL" id="LS974202">
    <property type="protein sequence ID" value="SSC12621.1"/>
    <property type="molecule type" value="Genomic_DNA"/>
</dbReference>
<accession>A0A7Z7LEL9</accession>
<evidence type="ECO:0000313" key="2">
    <source>
        <dbReference type="Proteomes" id="UP000250796"/>
    </source>
</evidence>